<dbReference type="EMBL" id="CP021235">
    <property type="protein sequence ID" value="ARS34429.1"/>
    <property type="molecule type" value="Genomic_DNA"/>
</dbReference>
<reference evidence="2" key="1">
    <citation type="submission" date="2017-05" db="EMBL/GenBank/DDBJ databases">
        <authorList>
            <person name="Ray J."/>
            <person name="Price M."/>
            <person name="Deutschbauer A."/>
        </authorList>
    </citation>
    <scope>NUCLEOTIDE SEQUENCE [LARGE SCALE GENOMIC DNA]</scope>
    <source>
        <strain evidence="2">DSM 19842</strain>
    </source>
</reference>
<protein>
    <recommendedName>
        <fullName evidence="3">Outer membrane protein beta-barrel domain-containing protein</fullName>
    </recommendedName>
</protein>
<organism evidence="1 2">
    <name type="scientific">Pontibacter actiniarum</name>
    <dbReference type="NCBI Taxonomy" id="323450"/>
    <lineage>
        <taxon>Bacteria</taxon>
        <taxon>Pseudomonadati</taxon>
        <taxon>Bacteroidota</taxon>
        <taxon>Cytophagia</taxon>
        <taxon>Cytophagales</taxon>
        <taxon>Hymenobacteraceae</taxon>
        <taxon>Pontibacter</taxon>
    </lineage>
</organism>
<dbReference type="Proteomes" id="UP000266292">
    <property type="component" value="Chromosome"/>
</dbReference>
<evidence type="ECO:0008006" key="3">
    <source>
        <dbReference type="Google" id="ProtNLM"/>
    </source>
</evidence>
<name>A0A1X9YNJ8_9BACT</name>
<dbReference type="STRING" id="709015.GCA_000472485_00526"/>
<proteinExistence type="predicted"/>
<sequence length="181" mass="20239">MAQGDSTSTARKWYAPDGVTLQFAGNVGMFAAGPSYSFLNDKINAELLYGVVPKFEAEEVLHLLTVRSIFKPVNRIQLSNQLQVTPVRLNLGLSYYFRDQFSTSWDSSYPKNYYWWTSSLRITGGIGAEMNYSLRNSSTVKELSLYGELSTYDLIVTSAIKDPTLTAWDILSFAIGVRAGF</sequence>
<gene>
    <name evidence="1" type="ORF">CA264_02660</name>
</gene>
<dbReference type="KEGG" id="pact:CA264_02660"/>
<keyword evidence="2" id="KW-1185">Reference proteome</keyword>
<accession>A0A1X9YNJ8</accession>
<dbReference type="AlphaFoldDB" id="A0A1X9YNJ8"/>
<evidence type="ECO:0000313" key="1">
    <source>
        <dbReference type="EMBL" id="ARS34429.1"/>
    </source>
</evidence>
<evidence type="ECO:0000313" key="2">
    <source>
        <dbReference type="Proteomes" id="UP000266292"/>
    </source>
</evidence>
<dbReference type="OrthoDB" id="5381546at2"/>